<feature type="domain" description="Tyr recombinase" evidence="6">
    <location>
        <begin position="215"/>
        <end position="387"/>
    </location>
</feature>
<dbReference type="PROSITE" id="PS51898">
    <property type="entry name" value="TYR_RECOMBINASE"/>
    <property type="match status" value="1"/>
</dbReference>
<keyword evidence="9" id="KW-1185">Reference proteome</keyword>
<dbReference type="Pfam" id="PF00589">
    <property type="entry name" value="Phage_integrase"/>
    <property type="match status" value="1"/>
</dbReference>
<dbReference type="Pfam" id="PF13356">
    <property type="entry name" value="Arm-DNA-bind_3"/>
    <property type="match status" value="1"/>
</dbReference>
<organism evidence="8 9">
    <name type="scientific">Verminephrobacter aporrectodeae subsp. tuberculatae</name>
    <dbReference type="NCBI Taxonomy" id="1110392"/>
    <lineage>
        <taxon>Bacteria</taxon>
        <taxon>Pseudomonadati</taxon>
        <taxon>Pseudomonadota</taxon>
        <taxon>Betaproteobacteria</taxon>
        <taxon>Burkholderiales</taxon>
        <taxon>Comamonadaceae</taxon>
        <taxon>Verminephrobacter</taxon>
    </lineage>
</organism>
<dbReference type="InterPro" id="IPR002104">
    <property type="entry name" value="Integrase_catalytic"/>
</dbReference>
<dbReference type="InterPro" id="IPR025166">
    <property type="entry name" value="Integrase_DNA_bind_dom"/>
</dbReference>
<sequence length="418" mass="46630">MPKISHELSPLEVSRIRTEGAHAVGGVPGLYLQVLGGSRSWVLRFVVGGRRRRMGLGSFQAVTLAQAKEKARAAHLEIDQGQDPIQGRQQMVRRADAARANALTFRKACELMIASREAEWRSSKHRQQWENTLATYADPILGSMDVATIQTSHVMKVLDPVWRTKTETAVRVRGRIEQVLDWAKVKGHRTGENPARWRGHLDHLLPRPSKISKVQHHPAVPVEDAPAVVARIADAPGMGAMALLFQVLTATRSGEVRGARWDEIDLEERLWTIPAERMKAAREHRVPLSRQAVALLEAQPSIDGCDLVFPGMKVTRMLSDMSLTAVMRRMQLGAVPHGFRSTFRDWASEKTSHPGEVVEMALAHAIEDKTEAAYRRGDLLAKRVALMQDWADYCRPMLDGGEINREETGRSLKNVCNG</sequence>
<evidence type="ECO:0000256" key="4">
    <source>
        <dbReference type="ARBA" id="ARBA00023172"/>
    </source>
</evidence>
<dbReference type="InterPro" id="IPR011010">
    <property type="entry name" value="DNA_brk_join_enz"/>
</dbReference>
<dbReference type="InterPro" id="IPR038488">
    <property type="entry name" value="Integrase_DNA-bd_sf"/>
</dbReference>
<evidence type="ECO:0000259" key="6">
    <source>
        <dbReference type="PROSITE" id="PS51898"/>
    </source>
</evidence>
<dbReference type="Gene3D" id="1.10.443.10">
    <property type="entry name" value="Intergrase catalytic core"/>
    <property type="match status" value="1"/>
</dbReference>
<feature type="domain" description="Core-binding (CB)" evidence="7">
    <location>
        <begin position="103"/>
        <end position="184"/>
    </location>
</feature>
<dbReference type="InterPro" id="IPR010998">
    <property type="entry name" value="Integrase_recombinase_N"/>
</dbReference>
<dbReference type="PROSITE" id="PS51900">
    <property type="entry name" value="CB"/>
    <property type="match status" value="1"/>
</dbReference>
<dbReference type="CDD" id="cd00801">
    <property type="entry name" value="INT_P4_C"/>
    <property type="match status" value="1"/>
</dbReference>
<gene>
    <name evidence="8" type="ORF">D5039_05085</name>
</gene>
<keyword evidence="2" id="KW-0229">DNA integration</keyword>
<evidence type="ECO:0000259" key="7">
    <source>
        <dbReference type="PROSITE" id="PS51900"/>
    </source>
</evidence>
<dbReference type="Gene3D" id="3.30.160.390">
    <property type="entry name" value="Integrase, DNA-binding domain"/>
    <property type="match status" value="1"/>
</dbReference>
<reference evidence="9" key="1">
    <citation type="submission" date="2023-07" db="EMBL/GenBank/DDBJ databases">
        <title>Verminephrobacter genomes.</title>
        <authorList>
            <person name="Lund M.B."/>
        </authorList>
    </citation>
    <scope>NUCLEOTIDE SEQUENCE [LARGE SCALE GENOMIC DNA]</scope>
    <source>
        <strain evidence="9">AtM5-05</strain>
    </source>
</reference>
<protein>
    <submittedName>
        <fullName evidence="8">DUF4102 domain-containing protein</fullName>
    </submittedName>
</protein>
<dbReference type="PANTHER" id="PTHR30629:SF2">
    <property type="entry name" value="PROPHAGE INTEGRASE INTS-RELATED"/>
    <property type="match status" value="1"/>
</dbReference>
<dbReference type="EMBL" id="QZCW01000001">
    <property type="protein sequence ID" value="MCW5320578.1"/>
    <property type="molecule type" value="Genomic_DNA"/>
</dbReference>
<dbReference type="Proteomes" id="UP001208935">
    <property type="component" value="Unassembled WGS sequence"/>
</dbReference>
<dbReference type="InterPro" id="IPR050808">
    <property type="entry name" value="Phage_Integrase"/>
</dbReference>
<dbReference type="InterPro" id="IPR053876">
    <property type="entry name" value="Phage_int_M"/>
</dbReference>
<dbReference type="Gene3D" id="1.10.150.130">
    <property type="match status" value="1"/>
</dbReference>
<dbReference type="RefSeq" id="WP_265281304.1">
    <property type="nucleotide sequence ID" value="NZ_QZCW01000001.1"/>
</dbReference>
<name>A0ABT3KQI2_9BURK</name>
<dbReference type="InterPro" id="IPR013762">
    <property type="entry name" value="Integrase-like_cat_sf"/>
</dbReference>
<evidence type="ECO:0000256" key="5">
    <source>
        <dbReference type="PROSITE-ProRule" id="PRU01248"/>
    </source>
</evidence>
<comment type="caution">
    <text evidence="8">The sequence shown here is derived from an EMBL/GenBank/DDBJ whole genome shotgun (WGS) entry which is preliminary data.</text>
</comment>
<dbReference type="PANTHER" id="PTHR30629">
    <property type="entry name" value="PROPHAGE INTEGRASE"/>
    <property type="match status" value="1"/>
</dbReference>
<proteinExistence type="inferred from homology"/>
<comment type="similarity">
    <text evidence="1">Belongs to the 'phage' integrase family.</text>
</comment>
<keyword evidence="4" id="KW-0233">DNA recombination</keyword>
<dbReference type="SUPFAM" id="SSF56349">
    <property type="entry name" value="DNA breaking-rejoining enzymes"/>
    <property type="match status" value="1"/>
</dbReference>
<accession>A0ABT3KQI2</accession>
<dbReference type="InterPro" id="IPR044068">
    <property type="entry name" value="CB"/>
</dbReference>
<keyword evidence="3 5" id="KW-0238">DNA-binding</keyword>
<evidence type="ECO:0000256" key="1">
    <source>
        <dbReference type="ARBA" id="ARBA00008857"/>
    </source>
</evidence>
<dbReference type="Pfam" id="PF22022">
    <property type="entry name" value="Phage_int_M"/>
    <property type="match status" value="1"/>
</dbReference>
<evidence type="ECO:0000256" key="2">
    <source>
        <dbReference type="ARBA" id="ARBA00022908"/>
    </source>
</evidence>
<evidence type="ECO:0000313" key="8">
    <source>
        <dbReference type="EMBL" id="MCW5320578.1"/>
    </source>
</evidence>
<evidence type="ECO:0000256" key="3">
    <source>
        <dbReference type="ARBA" id="ARBA00023125"/>
    </source>
</evidence>
<evidence type="ECO:0000313" key="9">
    <source>
        <dbReference type="Proteomes" id="UP001208935"/>
    </source>
</evidence>